<gene>
    <name evidence="2" type="ORF">LWI29_009676</name>
</gene>
<reference evidence="2" key="2">
    <citation type="submission" date="2023-06" db="EMBL/GenBank/DDBJ databases">
        <authorList>
            <person name="Swenson N.G."/>
            <person name="Wegrzyn J.L."/>
            <person name="Mcevoy S.L."/>
        </authorList>
    </citation>
    <scope>NUCLEOTIDE SEQUENCE</scope>
    <source>
        <strain evidence="2">NS2018</strain>
        <tissue evidence="2">Leaf</tissue>
    </source>
</reference>
<dbReference type="EMBL" id="JAUESC010000384">
    <property type="protein sequence ID" value="KAK0581076.1"/>
    <property type="molecule type" value="Genomic_DNA"/>
</dbReference>
<reference evidence="2" key="1">
    <citation type="journal article" date="2022" name="Plant J.">
        <title>Strategies of tolerance reflected in two North American maple genomes.</title>
        <authorList>
            <person name="McEvoy S.L."/>
            <person name="Sezen U.U."/>
            <person name="Trouern-Trend A."/>
            <person name="McMahon S.M."/>
            <person name="Schaberg P.G."/>
            <person name="Yang J."/>
            <person name="Wegrzyn J.L."/>
            <person name="Swenson N.G."/>
        </authorList>
    </citation>
    <scope>NUCLEOTIDE SEQUENCE</scope>
    <source>
        <strain evidence="2">NS2018</strain>
    </source>
</reference>
<name>A0AA39RVB9_ACESA</name>
<accession>A0AA39RVB9</accession>
<evidence type="ECO:0000313" key="2">
    <source>
        <dbReference type="EMBL" id="KAK0581076.1"/>
    </source>
</evidence>
<evidence type="ECO:0000256" key="1">
    <source>
        <dbReference type="SAM" id="MobiDB-lite"/>
    </source>
</evidence>
<evidence type="ECO:0000313" key="3">
    <source>
        <dbReference type="Proteomes" id="UP001168877"/>
    </source>
</evidence>
<proteinExistence type="predicted"/>
<feature type="compositionally biased region" description="Low complexity" evidence="1">
    <location>
        <begin position="60"/>
        <end position="70"/>
    </location>
</feature>
<protein>
    <submittedName>
        <fullName evidence="2">Uncharacterized protein</fullName>
    </submittedName>
</protein>
<feature type="region of interest" description="Disordered" evidence="1">
    <location>
        <begin position="30"/>
        <end position="70"/>
    </location>
</feature>
<dbReference type="AlphaFoldDB" id="A0AA39RVB9"/>
<feature type="compositionally biased region" description="Basic residues" evidence="1">
    <location>
        <begin position="46"/>
        <end position="56"/>
    </location>
</feature>
<dbReference type="Proteomes" id="UP001168877">
    <property type="component" value="Unassembled WGS sequence"/>
</dbReference>
<keyword evidence="3" id="KW-1185">Reference proteome</keyword>
<organism evidence="2 3">
    <name type="scientific">Acer saccharum</name>
    <name type="common">Sugar maple</name>
    <dbReference type="NCBI Taxonomy" id="4024"/>
    <lineage>
        <taxon>Eukaryota</taxon>
        <taxon>Viridiplantae</taxon>
        <taxon>Streptophyta</taxon>
        <taxon>Embryophyta</taxon>
        <taxon>Tracheophyta</taxon>
        <taxon>Spermatophyta</taxon>
        <taxon>Magnoliopsida</taxon>
        <taxon>eudicotyledons</taxon>
        <taxon>Gunneridae</taxon>
        <taxon>Pentapetalae</taxon>
        <taxon>rosids</taxon>
        <taxon>malvids</taxon>
        <taxon>Sapindales</taxon>
        <taxon>Sapindaceae</taxon>
        <taxon>Hippocastanoideae</taxon>
        <taxon>Acereae</taxon>
        <taxon>Acer</taxon>
    </lineage>
</organism>
<sequence length="70" mass="7994">MIHNGDEVAWSRMTKEMRVISFYKQFGGRNRRSSSIRNHSNNLLIRSKHFKQKKKNTTASLSVSLSGLGA</sequence>
<comment type="caution">
    <text evidence="2">The sequence shown here is derived from an EMBL/GenBank/DDBJ whole genome shotgun (WGS) entry which is preliminary data.</text>
</comment>